<comment type="caution">
    <text evidence="1">The sequence shown here is derived from an EMBL/GenBank/DDBJ whole genome shotgun (WGS) entry which is preliminary data.</text>
</comment>
<organism evidence="1 2">
    <name type="scientific">Rhynocoris fuscipes</name>
    <dbReference type="NCBI Taxonomy" id="488301"/>
    <lineage>
        <taxon>Eukaryota</taxon>
        <taxon>Metazoa</taxon>
        <taxon>Ecdysozoa</taxon>
        <taxon>Arthropoda</taxon>
        <taxon>Hexapoda</taxon>
        <taxon>Insecta</taxon>
        <taxon>Pterygota</taxon>
        <taxon>Neoptera</taxon>
        <taxon>Paraneoptera</taxon>
        <taxon>Hemiptera</taxon>
        <taxon>Heteroptera</taxon>
        <taxon>Panheteroptera</taxon>
        <taxon>Cimicomorpha</taxon>
        <taxon>Reduviidae</taxon>
        <taxon>Harpactorinae</taxon>
        <taxon>Harpactorini</taxon>
        <taxon>Rhynocoris</taxon>
    </lineage>
</organism>
<dbReference type="AlphaFoldDB" id="A0AAW1CKK2"/>
<gene>
    <name evidence="1" type="ORF">O3M35_003596</name>
</gene>
<reference evidence="1 2" key="1">
    <citation type="submission" date="2022-12" db="EMBL/GenBank/DDBJ databases">
        <title>Chromosome-level genome assembly of true bugs.</title>
        <authorList>
            <person name="Ma L."/>
            <person name="Li H."/>
        </authorList>
    </citation>
    <scope>NUCLEOTIDE SEQUENCE [LARGE SCALE GENOMIC DNA]</scope>
    <source>
        <strain evidence="1">Lab_2022b</strain>
    </source>
</reference>
<proteinExistence type="predicted"/>
<evidence type="ECO:0008006" key="3">
    <source>
        <dbReference type="Google" id="ProtNLM"/>
    </source>
</evidence>
<dbReference type="EMBL" id="JAPXFL010000012">
    <property type="protein sequence ID" value="KAK9499084.1"/>
    <property type="molecule type" value="Genomic_DNA"/>
</dbReference>
<dbReference type="Proteomes" id="UP001461498">
    <property type="component" value="Unassembled WGS sequence"/>
</dbReference>
<name>A0AAW1CKK2_9HEMI</name>
<protein>
    <recommendedName>
        <fullName evidence="3">Secreted protein</fullName>
    </recommendedName>
</protein>
<evidence type="ECO:0000313" key="1">
    <source>
        <dbReference type="EMBL" id="KAK9499084.1"/>
    </source>
</evidence>
<sequence length="67" mass="7491">MEHKLTCYLVVQTLALVHSSRDTTGSLLEAQSMTSNFSAGLDLETQCKLHCPLQRALGLKRFALREQ</sequence>
<evidence type="ECO:0000313" key="2">
    <source>
        <dbReference type="Proteomes" id="UP001461498"/>
    </source>
</evidence>
<keyword evidence="2" id="KW-1185">Reference proteome</keyword>
<accession>A0AAW1CKK2</accession>